<evidence type="ECO:0000256" key="1">
    <source>
        <dbReference type="SAM" id="MobiDB-lite"/>
    </source>
</evidence>
<dbReference type="OrthoDB" id="118307at2759"/>
<dbReference type="eggNOG" id="ENOG502RFBP">
    <property type="taxonomic scope" value="Eukaryota"/>
</dbReference>
<feature type="signal peptide" evidence="2">
    <location>
        <begin position="1"/>
        <end position="23"/>
    </location>
</feature>
<dbReference type="HOGENOM" id="CLU_2351240_0_0_1"/>
<feature type="region of interest" description="Disordered" evidence="1">
    <location>
        <begin position="82"/>
        <end position="102"/>
    </location>
</feature>
<organism evidence="3 4">
    <name type="scientific">Phytophthora nicotianae P1569</name>
    <dbReference type="NCBI Taxonomy" id="1317065"/>
    <lineage>
        <taxon>Eukaryota</taxon>
        <taxon>Sar</taxon>
        <taxon>Stramenopiles</taxon>
        <taxon>Oomycota</taxon>
        <taxon>Peronosporomycetes</taxon>
        <taxon>Peronosporales</taxon>
        <taxon>Peronosporaceae</taxon>
        <taxon>Phytophthora</taxon>
    </lineage>
</organism>
<dbReference type="Proteomes" id="UP000018721">
    <property type="component" value="Unassembled WGS sequence"/>
</dbReference>
<keyword evidence="2" id="KW-0732">Signal</keyword>
<dbReference type="EMBL" id="ANIZ01003093">
    <property type="protein sequence ID" value="ETI35734.1"/>
    <property type="molecule type" value="Genomic_DNA"/>
</dbReference>
<keyword evidence="4" id="KW-1185">Reference proteome</keyword>
<comment type="caution">
    <text evidence="3">The sequence shown here is derived from an EMBL/GenBank/DDBJ whole genome shotgun (WGS) entry which is preliminary data.</text>
</comment>
<name>V9E9E8_PHYNI</name>
<protein>
    <recommendedName>
        <fullName evidence="5">Phytotoxin PcF domain-containing protein</fullName>
    </recommendedName>
</protein>
<evidence type="ECO:0008006" key="5">
    <source>
        <dbReference type="Google" id="ProtNLM"/>
    </source>
</evidence>
<evidence type="ECO:0000313" key="3">
    <source>
        <dbReference type="EMBL" id="ETI35734.1"/>
    </source>
</evidence>
<feature type="chain" id="PRO_5004775252" description="Phytotoxin PcF domain-containing protein" evidence="2">
    <location>
        <begin position="24"/>
        <end position="102"/>
    </location>
</feature>
<evidence type="ECO:0000313" key="4">
    <source>
        <dbReference type="Proteomes" id="UP000018721"/>
    </source>
</evidence>
<dbReference type="AlphaFoldDB" id="V9E9E8"/>
<sequence length="102" mass="11054">MLLKMKVLIVIAALATLLMPVHGALRQCAGTRPDNRYESSGYLTADFTQKACDASGGSIDPSRKGNQKCCNVPDTRQGAFNDSCNGQKSDRFPNYRPTAQPC</sequence>
<gene>
    <name evidence="3" type="ORF">F443_17954</name>
</gene>
<proteinExistence type="predicted"/>
<evidence type="ECO:0000256" key="2">
    <source>
        <dbReference type="SAM" id="SignalP"/>
    </source>
</evidence>
<accession>V9E9E8</accession>
<reference evidence="3 4" key="1">
    <citation type="submission" date="2013-11" db="EMBL/GenBank/DDBJ databases">
        <title>The Genome Sequence of Phytophthora parasitica P1569.</title>
        <authorList>
            <consortium name="The Broad Institute Genomics Platform"/>
            <person name="Russ C."/>
            <person name="Tyler B."/>
            <person name="Panabieres F."/>
            <person name="Shan W."/>
            <person name="Tripathy S."/>
            <person name="Grunwald N."/>
            <person name="Machado M."/>
            <person name="Johnson C.S."/>
            <person name="Arredondo F."/>
            <person name="Hong C."/>
            <person name="Coffey M."/>
            <person name="Young S.K."/>
            <person name="Zeng Q."/>
            <person name="Gargeya S."/>
            <person name="Fitzgerald M."/>
            <person name="Abouelleil A."/>
            <person name="Alvarado L."/>
            <person name="Chapman S.B."/>
            <person name="Gainer-Dewar J."/>
            <person name="Goldberg J."/>
            <person name="Griggs A."/>
            <person name="Gujja S."/>
            <person name="Hansen M."/>
            <person name="Howarth C."/>
            <person name="Imamovic A."/>
            <person name="Ireland A."/>
            <person name="Larimer J."/>
            <person name="McCowan C."/>
            <person name="Murphy C."/>
            <person name="Pearson M."/>
            <person name="Poon T.W."/>
            <person name="Priest M."/>
            <person name="Roberts A."/>
            <person name="Saif S."/>
            <person name="Shea T."/>
            <person name="Sykes S."/>
            <person name="Wortman J."/>
            <person name="Nusbaum C."/>
            <person name="Birren B."/>
        </authorList>
    </citation>
    <scope>NUCLEOTIDE SEQUENCE [LARGE SCALE GENOMIC DNA]</scope>
    <source>
        <strain evidence="3 4">P1569</strain>
    </source>
</reference>